<dbReference type="AlphaFoldDB" id="A0AA35RW71"/>
<protein>
    <submittedName>
        <fullName evidence="2">Uncharacterized protein YxaL</fullName>
    </submittedName>
</protein>
<organism evidence="2 3">
    <name type="scientific">Geodia barretti</name>
    <name type="common">Barrett's horny sponge</name>
    <dbReference type="NCBI Taxonomy" id="519541"/>
    <lineage>
        <taxon>Eukaryota</taxon>
        <taxon>Metazoa</taxon>
        <taxon>Porifera</taxon>
        <taxon>Demospongiae</taxon>
        <taxon>Heteroscleromorpha</taxon>
        <taxon>Tetractinellida</taxon>
        <taxon>Astrophorina</taxon>
        <taxon>Geodiidae</taxon>
        <taxon>Geodia</taxon>
    </lineage>
</organism>
<name>A0AA35RW71_GEOBA</name>
<dbReference type="SMART" id="SM00564">
    <property type="entry name" value="PQQ"/>
    <property type="match status" value="6"/>
</dbReference>
<evidence type="ECO:0000313" key="3">
    <source>
        <dbReference type="Proteomes" id="UP001174909"/>
    </source>
</evidence>
<dbReference type="Gene3D" id="2.130.10.10">
    <property type="entry name" value="YVTN repeat-like/Quinoprotein amine dehydrogenase"/>
    <property type="match status" value="1"/>
</dbReference>
<dbReference type="InterPro" id="IPR018391">
    <property type="entry name" value="PQQ_b-propeller_rpt"/>
</dbReference>
<dbReference type="PANTHER" id="PTHR34512:SF30">
    <property type="entry name" value="OUTER MEMBRANE PROTEIN ASSEMBLY FACTOR BAMB"/>
    <property type="match status" value="1"/>
</dbReference>
<feature type="domain" description="Pyrrolo-quinoline quinone repeat" evidence="1">
    <location>
        <begin position="260"/>
        <end position="396"/>
    </location>
</feature>
<evidence type="ECO:0000259" key="1">
    <source>
        <dbReference type="Pfam" id="PF13360"/>
    </source>
</evidence>
<dbReference type="InterPro" id="IPR015943">
    <property type="entry name" value="WD40/YVTN_repeat-like_dom_sf"/>
</dbReference>
<comment type="caution">
    <text evidence="2">The sequence shown here is derived from an EMBL/GenBank/DDBJ whole genome shotgun (WGS) entry which is preliminary data.</text>
</comment>
<gene>
    <name evidence="2" type="ORF">GBAR_LOCUS11128</name>
</gene>
<dbReference type="InterPro" id="IPR002372">
    <property type="entry name" value="PQQ_rpt_dom"/>
</dbReference>
<accession>A0AA35RW71</accession>
<dbReference type="SUPFAM" id="SSF50998">
    <property type="entry name" value="Quinoprotein alcohol dehydrogenase-like"/>
    <property type="match status" value="2"/>
</dbReference>
<proteinExistence type="predicted"/>
<dbReference type="Pfam" id="PF13360">
    <property type="entry name" value="PQQ_2"/>
    <property type="match status" value="2"/>
</dbReference>
<dbReference type="Gene3D" id="2.40.128.630">
    <property type="match status" value="1"/>
</dbReference>
<keyword evidence="3" id="KW-1185">Reference proteome</keyword>
<reference evidence="2" key="1">
    <citation type="submission" date="2023-03" db="EMBL/GenBank/DDBJ databases">
        <authorList>
            <person name="Steffen K."/>
            <person name="Cardenas P."/>
        </authorList>
    </citation>
    <scope>NUCLEOTIDE SEQUENCE</scope>
</reference>
<sequence length="414" mass="44114">MSYHFLPSRNFPIRWAFPPALRSLRLLFGFAVLGVLCLTVAGCGRDLGASTKGWGSVAVANGVVYATTLSGQVYALDDNGSEGVSTRWVSAVGAEGGLGGAYSSPAVGRYVYVSGIDGFLYAFDGSAGAGSAQVVWRQPQIEAEDMPPLVSSPALDEAGGIIAVGSEDGGLYAYNALTGDNLRWSPFRTEGKIWSTPVLRNGVAYFGSQDGSVYAVSLETGALIWRFDTGGAVVATPLIHKNLLIVGSFDRQLYGLGLNDGQPRWQFGAENWWWATPVSSGRAVYAASMDGNVYALDDNGVLLWTYDMGDPIVADPVLVERGLVVASQEGRVVLLRASVSAQEPPQEIASFSIRDGEIKAPLVKSSTIGFGGSNEQEVVYVGTDDGKVRRLQVLSGFTPHWCYDTEDNVLCPRN</sequence>
<dbReference type="InterPro" id="IPR011047">
    <property type="entry name" value="Quinoprotein_ADH-like_sf"/>
</dbReference>
<dbReference type="PANTHER" id="PTHR34512">
    <property type="entry name" value="CELL SURFACE PROTEIN"/>
    <property type="match status" value="1"/>
</dbReference>
<dbReference type="EMBL" id="CASHTH010001687">
    <property type="protein sequence ID" value="CAI8018352.1"/>
    <property type="molecule type" value="Genomic_DNA"/>
</dbReference>
<dbReference type="Proteomes" id="UP001174909">
    <property type="component" value="Unassembled WGS sequence"/>
</dbReference>
<evidence type="ECO:0000313" key="2">
    <source>
        <dbReference type="EMBL" id="CAI8018352.1"/>
    </source>
</evidence>
<feature type="domain" description="Pyrrolo-quinoline quinone repeat" evidence="1">
    <location>
        <begin position="53"/>
        <end position="185"/>
    </location>
</feature>